<organism evidence="3 4">
    <name type="scientific">Thermosulfurimonas dismutans</name>
    <dbReference type="NCBI Taxonomy" id="999894"/>
    <lineage>
        <taxon>Bacteria</taxon>
        <taxon>Pseudomonadati</taxon>
        <taxon>Thermodesulfobacteriota</taxon>
        <taxon>Thermodesulfobacteria</taxon>
        <taxon>Thermodesulfobacteriales</taxon>
        <taxon>Thermodesulfobacteriaceae</taxon>
        <taxon>Thermosulfurimonas</taxon>
    </lineage>
</organism>
<dbReference type="Pfam" id="PF01569">
    <property type="entry name" value="PAP2"/>
    <property type="match status" value="1"/>
</dbReference>
<gene>
    <name evidence="3" type="ORF">TDIS_0660</name>
</gene>
<dbReference type="PANTHER" id="PTHR14969">
    <property type="entry name" value="SPHINGOSINE-1-PHOSPHATE PHOSPHOHYDROLASE"/>
    <property type="match status" value="1"/>
</dbReference>
<dbReference type="InterPro" id="IPR036938">
    <property type="entry name" value="PAP2/HPO_sf"/>
</dbReference>
<dbReference type="InterPro" id="IPR000326">
    <property type="entry name" value="PAP2/HPO"/>
</dbReference>
<feature type="transmembrane region" description="Helical" evidence="1">
    <location>
        <begin position="156"/>
        <end position="174"/>
    </location>
</feature>
<proteinExistence type="predicted"/>
<name>A0A179D6S0_9BACT</name>
<dbReference type="EMBL" id="LWLG01000002">
    <property type="protein sequence ID" value="OAQ21439.1"/>
    <property type="molecule type" value="Genomic_DNA"/>
</dbReference>
<dbReference type="Proteomes" id="UP000078390">
    <property type="component" value="Unassembled WGS sequence"/>
</dbReference>
<evidence type="ECO:0000259" key="2">
    <source>
        <dbReference type="SMART" id="SM00014"/>
    </source>
</evidence>
<accession>A0A179D6S0</accession>
<keyword evidence="1" id="KW-1133">Transmembrane helix</keyword>
<keyword evidence="1" id="KW-0472">Membrane</keyword>
<dbReference type="Gene3D" id="1.20.144.10">
    <property type="entry name" value="Phosphatidic acid phosphatase type 2/haloperoxidase"/>
    <property type="match status" value="1"/>
</dbReference>
<dbReference type="PANTHER" id="PTHR14969:SF13">
    <property type="entry name" value="AT30094P"/>
    <property type="match status" value="1"/>
</dbReference>
<keyword evidence="4" id="KW-1185">Reference proteome</keyword>
<feature type="transmembrane region" description="Helical" evidence="1">
    <location>
        <begin position="51"/>
        <end position="70"/>
    </location>
</feature>
<dbReference type="STRING" id="999894.TDIS_0660"/>
<dbReference type="SMART" id="SM00014">
    <property type="entry name" value="acidPPc"/>
    <property type="match status" value="1"/>
</dbReference>
<evidence type="ECO:0000313" key="3">
    <source>
        <dbReference type="EMBL" id="OAQ21439.1"/>
    </source>
</evidence>
<reference evidence="3 4" key="1">
    <citation type="submission" date="2016-04" db="EMBL/GenBank/DDBJ databases">
        <title>Genome analysis of Thermosulfurimonas dismutans, the first thermophilic sulfur-disproportionating bacterium of the phylum Thermodesulfobacteria.</title>
        <authorList>
            <person name="Mardanov A.V."/>
            <person name="Beletsky A.V."/>
            <person name="Kadnikov V.V."/>
            <person name="Slobodkin A.I."/>
            <person name="Ravin N.V."/>
        </authorList>
    </citation>
    <scope>NUCLEOTIDE SEQUENCE [LARGE SCALE GENOMIC DNA]</scope>
    <source>
        <strain evidence="3 4">S95</strain>
    </source>
</reference>
<evidence type="ECO:0000313" key="4">
    <source>
        <dbReference type="Proteomes" id="UP000078390"/>
    </source>
</evidence>
<protein>
    <submittedName>
        <fullName evidence="3">Phosphoesterase, PA-phosphatase related</fullName>
    </submittedName>
</protein>
<keyword evidence="1" id="KW-0812">Transmembrane</keyword>
<feature type="transmembrane region" description="Helical" evidence="1">
    <location>
        <begin position="129"/>
        <end position="150"/>
    </location>
</feature>
<dbReference type="AlphaFoldDB" id="A0A179D6S0"/>
<comment type="caution">
    <text evidence="3">The sequence shown here is derived from an EMBL/GenBank/DDBJ whole genome shotgun (WGS) entry which is preliminary data.</text>
</comment>
<feature type="domain" description="Phosphatidic acid phosphatase type 2/haloperoxidase" evidence="2">
    <location>
        <begin position="51"/>
        <end position="171"/>
    </location>
</feature>
<dbReference type="OrthoDB" id="9789113at2"/>
<sequence length="181" mass="20214">MTHLFFLINSGWGPFWDRLMVLLSREDVIYAFFVTMSAILIKRLGNRGLLAPILAFVLVIGADFLCARGLKPLIARPRPYANTTGIRVYKGGRFFRVEKPIPARSFGFPSCHAINTATAAGFFSAVDPVLAPAVIVFSFMVGLSRVYLGHHWPEDVLFGWFLGGLIGFVGGLIWRRRIRDP</sequence>
<evidence type="ECO:0000256" key="1">
    <source>
        <dbReference type="SAM" id="Phobius"/>
    </source>
</evidence>
<dbReference type="RefSeq" id="WP_068669263.1">
    <property type="nucleotide sequence ID" value="NZ_LWLG01000002.1"/>
</dbReference>
<dbReference type="SUPFAM" id="SSF48317">
    <property type="entry name" value="Acid phosphatase/Vanadium-dependent haloperoxidase"/>
    <property type="match status" value="1"/>
</dbReference>